<dbReference type="RefSeq" id="WP_012226118.1">
    <property type="nucleotide sequence ID" value="NZ_HG422565.1"/>
</dbReference>
<evidence type="ECO:0000256" key="3">
    <source>
        <dbReference type="ARBA" id="ARBA00022989"/>
    </source>
</evidence>
<feature type="transmembrane region" description="Helical" evidence="5">
    <location>
        <begin position="25"/>
        <end position="48"/>
    </location>
</feature>
<dbReference type="NCBIfam" id="TIGR03062">
    <property type="entry name" value="pip_yhgE_Cterm"/>
    <property type="match status" value="1"/>
</dbReference>
<dbReference type="STRING" id="1229780.BN381_230021"/>
<dbReference type="InterPro" id="IPR051328">
    <property type="entry name" value="T7SS_ABC-Transporter"/>
</dbReference>
<feature type="domain" description="ABC-2 type transporter transmembrane" evidence="6">
    <location>
        <begin position="20"/>
        <end position="129"/>
    </location>
</feature>
<accession>R4Z2H2</accession>
<evidence type="ECO:0000256" key="1">
    <source>
        <dbReference type="ARBA" id="ARBA00004141"/>
    </source>
</evidence>
<evidence type="ECO:0000256" key="4">
    <source>
        <dbReference type="ARBA" id="ARBA00023136"/>
    </source>
</evidence>
<dbReference type="HOGENOM" id="CLU_1500884_0_0_11"/>
<evidence type="ECO:0000256" key="5">
    <source>
        <dbReference type="SAM" id="Phobius"/>
    </source>
</evidence>
<feature type="transmembrane region" description="Helical" evidence="5">
    <location>
        <begin position="54"/>
        <end position="78"/>
    </location>
</feature>
<keyword evidence="3 5" id="KW-1133">Transmembrane helix</keyword>
<dbReference type="GO" id="GO:0140359">
    <property type="term" value="F:ABC-type transporter activity"/>
    <property type="evidence" value="ECO:0007669"/>
    <property type="project" value="InterPro"/>
</dbReference>
<dbReference type="PANTHER" id="PTHR43077:SF5">
    <property type="entry name" value="PHAGE INFECTION PROTEIN"/>
    <property type="match status" value="1"/>
</dbReference>
<evidence type="ECO:0000256" key="2">
    <source>
        <dbReference type="ARBA" id="ARBA00022692"/>
    </source>
</evidence>
<dbReference type="EMBL" id="CANL01000016">
    <property type="protein sequence ID" value="CCM63486.1"/>
    <property type="molecule type" value="Genomic_DNA"/>
</dbReference>
<dbReference type="InterPro" id="IPR017501">
    <property type="entry name" value="Phage_infect_YhgE_C"/>
</dbReference>
<protein>
    <recommendedName>
        <fullName evidence="6">ABC-2 type transporter transmembrane domain-containing protein</fullName>
    </recommendedName>
</protein>
<dbReference type="PANTHER" id="PTHR43077">
    <property type="entry name" value="TRANSPORT PERMEASE YVFS-RELATED"/>
    <property type="match status" value="1"/>
</dbReference>
<dbReference type="InterPro" id="IPR013525">
    <property type="entry name" value="ABC2_TM"/>
</dbReference>
<dbReference type="AlphaFoldDB" id="R4Z2H2"/>
<feature type="transmembrane region" description="Helical" evidence="5">
    <location>
        <begin position="85"/>
        <end position="104"/>
    </location>
</feature>
<comment type="caution">
    <text evidence="7">The sequence shown here is derived from an EMBL/GenBank/DDBJ whole genome shotgun (WGS) entry which is preliminary data.</text>
</comment>
<organism evidence="7 8">
    <name type="scientific">Candidatus Neomicrothrix parvicella RN1</name>
    <dbReference type="NCBI Taxonomy" id="1229780"/>
    <lineage>
        <taxon>Bacteria</taxon>
        <taxon>Bacillati</taxon>
        <taxon>Actinomycetota</taxon>
        <taxon>Acidimicrobiia</taxon>
        <taxon>Acidimicrobiales</taxon>
        <taxon>Microthrixaceae</taxon>
        <taxon>Candidatus Neomicrothrix</taxon>
    </lineage>
</organism>
<proteinExistence type="predicted"/>
<sequence length="179" mass="19413">MILTPLRSRPVEAGVGLARAVFTSYWPALVIGFIQASILYGVVLVIGLRPTHPVGMWLFAVLVSATFIAMIQAINAIFGETVGRVVTLAFLMLQLVSSGGIYPVQTTAGPIQALHIFDPMTYTVNGYRQLSVAVSVDSRLWVAIDVLVGILLVSLAASTLSAWRNRVYTMDRLYSMVVV</sequence>
<dbReference type="Proteomes" id="UP000018291">
    <property type="component" value="Unassembled WGS sequence"/>
</dbReference>
<evidence type="ECO:0000313" key="8">
    <source>
        <dbReference type="Proteomes" id="UP000018291"/>
    </source>
</evidence>
<name>R4Z2H2_9ACTN</name>
<reference evidence="7 8" key="1">
    <citation type="journal article" date="2013" name="ISME J.">
        <title>Metabolic model for the filamentous 'Candidatus Microthrix parvicella' based on genomic and metagenomic analyses.</title>
        <authorList>
            <person name="Jon McIlroy S."/>
            <person name="Kristiansen R."/>
            <person name="Albertsen M."/>
            <person name="Michael Karst S."/>
            <person name="Rossetti S."/>
            <person name="Lund Nielsen J."/>
            <person name="Tandoi V."/>
            <person name="James Seviour R."/>
            <person name="Nielsen P.H."/>
        </authorList>
    </citation>
    <scope>NUCLEOTIDE SEQUENCE [LARGE SCALE GENOMIC DNA]</scope>
    <source>
        <strain evidence="7 8">RN1</strain>
    </source>
</reference>
<feature type="transmembrane region" description="Helical" evidence="5">
    <location>
        <begin position="140"/>
        <end position="163"/>
    </location>
</feature>
<dbReference type="Pfam" id="PF01061">
    <property type="entry name" value="ABC2_membrane"/>
    <property type="match status" value="1"/>
</dbReference>
<evidence type="ECO:0000313" key="7">
    <source>
        <dbReference type="EMBL" id="CCM63486.1"/>
    </source>
</evidence>
<keyword evidence="8" id="KW-1185">Reference proteome</keyword>
<comment type="subcellular location">
    <subcellularLocation>
        <location evidence="1">Membrane</location>
        <topology evidence="1">Multi-pass membrane protein</topology>
    </subcellularLocation>
</comment>
<dbReference type="eggNOG" id="COG1511">
    <property type="taxonomic scope" value="Bacteria"/>
</dbReference>
<keyword evidence="4 5" id="KW-0472">Membrane</keyword>
<evidence type="ECO:0000259" key="6">
    <source>
        <dbReference type="Pfam" id="PF01061"/>
    </source>
</evidence>
<gene>
    <name evidence="7" type="ORF">BN381_230021</name>
</gene>
<dbReference type="GO" id="GO:0016020">
    <property type="term" value="C:membrane"/>
    <property type="evidence" value="ECO:0007669"/>
    <property type="project" value="UniProtKB-SubCell"/>
</dbReference>
<keyword evidence="2 5" id="KW-0812">Transmembrane</keyword>